<evidence type="ECO:0000313" key="2">
    <source>
        <dbReference type="EMBL" id="MDI9240760.1"/>
    </source>
</evidence>
<keyword evidence="1" id="KW-1133">Transmembrane helix</keyword>
<keyword evidence="1" id="KW-0812">Transmembrane</keyword>
<evidence type="ECO:0000313" key="3">
    <source>
        <dbReference type="Proteomes" id="UP001321580"/>
    </source>
</evidence>
<keyword evidence="1" id="KW-0472">Membrane</keyword>
<protein>
    <submittedName>
        <fullName evidence="2">Uncharacterized protein</fullName>
    </submittedName>
</protein>
<reference evidence="2 3" key="1">
    <citation type="submission" date="2023-05" db="EMBL/GenBank/DDBJ databases">
        <title>Lysobacter sp. strain LF1 Genome sequencing and assembly.</title>
        <authorList>
            <person name="Jung Y."/>
        </authorList>
    </citation>
    <scope>NUCLEOTIDE SEQUENCE [LARGE SCALE GENOMIC DNA]</scope>
    <source>
        <strain evidence="2 3">LF1</strain>
    </source>
</reference>
<sequence>MTRSLGSSLPAWAQWVAVDRDGLAHAFDRCPRFHAASGSWQVASIGSEVARVHDVWGLEADGVLTAAPHEEDGYLFVVERADSEGLPGALWFVLVAMFVVALAIGSGNAPAVRAWLSGSVP</sequence>
<feature type="transmembrane region" description="Helical" evidence="1">
    <location>
        <begin position="89"/>
        <end position="109"/>
    </location>
</feature>
<name>A0ABT6XKR7_9GAMM</name>
<proteinExistence type="predicted"/>
<organism evidence="2 3">
    <name type="scientific">Lysobacter stagni</name>
    <dbReference type="NCBI Taxonomy" id="3045172"/>
    <lineage>
        <taxon>Bacteria</taxon>
        <taxon>Pseudomonadati</taxon>
        <taxon>Pseudomonadota</taxon>
        <taxon>Gammaproteobacteria</taxon>
        <taxon>Lysobacterales</taxon>
        <taxon>Lysobacteraceae</taxon>
        <taxon>Lysobacter</taxon>
    </lineage>
</organism>
<accession>A0ABT6XKR7</accession>
<dbReference type="RefSeq" id="WP_283214241.1">
    <property type="nucleotide sequence ID" value="NZ_JASGBI010000002.1"/>
</dbReference>
<dbReference type="EMBL" id="JASGBI010000002">
    <property type="protein sequence ID" value="MDI9240760.1"/>
    <property type="molecule type" value="Genomic_DNA"/>
</dbReference>
<comment type="caution">
    <text evidence="2">The sequence shown here is derived from an EMBL/GenBank/DDBJ whole genome shotgun (WGS) entry which is preliminary data.</text>
</comment>
<keyword evidence="3" id="KW-1185">Reference proteome</keyword>
<evidence type="ECO:0000256" key="1">
    <source>
        <dbReference type="SAM" id="Phobius"/>
    </source>
</evidence>
<dbReference type="Proteomes" id="UP001321580">
    <property type="component" value="Unassembled WGS sequence"/>
</dbReference>
<gene>
    <name evidence="2" type="ORF">QLQ15_17795</name>
</gene>